<protein>
    <recommendedName>
        <fullName evidence="3">EthD domain-containing protein</fullName>
    </recommendedName>
</protein>
<evidence type="ECO:0008006" key="3">
    <source>
        <dbReference type="Google" id="ProtNLM"/>
    </source>
</evidence>
<evidence type="ECO:0000313" key="1">
    <source>
        <dbReference type="EMBL" id="MBB5915439.1"/>
    </source>
</evidence>
<comment type="caution">
    <text evidence="1">The sequence shown here is derived from an EMBL/GenBank/DDBJ whole genome shotgun (WGS) entry which is preliminary data.</text>
</comment>
<dbReference type="SUPFAM" id="SSF54909">
    <property type="entry name" value="Dimeric alpha+beta barrel"/>
    <property type="match status" value="1"/>
</dbReference>
<keyword evidence="2" id="KW-1185">Reference proteome</keyword>
<dbReference type="InterPro" id="IPR011008">
    <property type="entry name" value="Dimeric_a/b-barrel"/>
</dbReference>
<name>A0A7W9UJG4_9NOCA</name>
<reference evidence="1 2" key="1">
    <citation type="submission" date="2020-08" db="EMBL/GenBank/DDBJ databases">
        <title>Sequencing the genomes of 1000 actinobacteria strains.</title>
        <authorList>
            <person name="Klenk H.-P."/>
        </authorList>
    </citation>
    <scope>NUCLEOTIDE SEQUENCE [LARGE SCALE GENOMIC DNA]</scope>
    <source>
        <strain evidence="1 2">DSM 43582</strain>
    </source>
</reference>
<sequence length="113" mass="11943">MPNSKMLVFSNAVAGQEDAFNEWYDTQHLADVTAVPGVLSGQRFDLAPAALPGGDPPPHRYLAVYDLSGDPDEVVKAFQARAASGEIGLSPALDMASLAVSVWRARGSEKTAD</sequence>
<gene>
    <name evidence="1" type="ORF">BJY24_004351</name>
</gene>
<evidence type="ECO:0000313" key="2">
    <source>
        <dbReference type="Proteomes" id="UP000540412"/>
    </source>
</evidence>
<dbReference type="RefSeq" id="WP_051163140.1">
    <property type="nucleotide sequence ID" value="NZ_JACHIT010000002.1"/>
</dbReference>
<dbReference type="EMBL" id="JACHIT010000002">
    <property type="protein sequence ID" value="MBB5915439.1"/>
    <property type="molecule type" value="Genomic_DNA"/>
</dbReference>
<accession>A0A7W9UJG4</accession>
<proteinExistence type="predicted"/>
<dbReference type="Proteomes" id="UP000540412">
    <property type="component" value="Unassembled WGS sequence"/>
</dbReference>
<organism evidence="1 2">
    <name type="scientific">Nocardia transvalensis</name>
    <dbReference type="NCBI Taxonomy" id="37333"/>
    <lineage>
        <taxon>Bacteria</taxon>
        <taxon>Bacillati</taxon>
        <taxon>Actinomycetota</taxon>
        <taxon>Actinomycetes</taxon>
        <taxon>Mycobacteriales</taxon>
        <taxon>Nocardiaceae</taxon>
        <taxon>Nocardia</taxon>
    </lineage>
</organism>
<dbReference type="AlphaFoldDB" id="A0A7W9UJG4"/>